<feature type="non-terminal residue" evidence="1">
    <location>
        <position position="112"/>
    </location>
</feature>
<evidence type="ECO:0000313" key="1">
    <source>
        <dbReference type="EMBL" id="EFK95025.1"/>
    </source>
</evidence>
<dbReference type="Gene3D" id="3.40.50.1820">
    <property type="entry name" value="alpha/beta hydrolase"/>
    <property type="match status" value="1"/>
</dbReference>
<protein>
    <submittedName>
        <fullName evidence="1">Uncharacterized protein</fullName>
    </submittedName>
</protein>
<dbReference type="EMBL" id="ADZX01000916">
    <property type="protein sequence ID" value="EFK95025.1"/>
    <property type="molecule type" value="Genomic_DNA"/>
</dbReference>
<name>D9PN40_9ZZZZ</name>
<dbReference type="SUPFAM" id="SSF53474">
    <property type="entry name" value="alpha/beta-Hydrolases"/>
    <property type="match status" value="1"/>
</dbReference>
<dbReference type="AlphaFoldDB" id="D9PN40"/>
<sequence>MELAEALAEMAHKQIRLDPELRAKFLDWHGEKTAEPLFNQFRLFGGEYGTDYFDLRNTLRSVMCPSLVIYPDRSFIFDVEQGVAFYKHLLYGELMVLPHCGHNTYEERPAEY</sequence>
<reference evidence="1" key="1">
    <citation type="submission" date="2010-07" db="EMBL/GenBank/DDBJ databases">
        <authorList>
            <consortium name="CONSOLIDER consortium CSD2007-00005"/>
            <person name="Guazzaroni M.-E."/>
            <person name="Richter M."/>
            <person name="Garcia-Salamanca A."/>
            <person name="Yarza P."/>
            <person name="Ferrer M."/>
        </authorList>
    </citation>
    <scope>NUCLEOTIDE SEQUENCE</scope>
</reference>
<proteinExistence type="predicted"/>
<dbReference type="InterPro" id="IPR029058">
    <property type="entry name" value="AB_hydrolase_fold"/>
</dbReference>
<organism evidence="1">
    <name type="scientific">sediment metagenome</name>
    <dbReference type="NCBI Taxonomy" id="749907"/>
    <lineage>
        <taxon>unclassified sequences</taxon>
        <taxon>metagenomes</taxon>
        <taxon>ecological metagenomes</taxon>
    </lineage>
</organism>
<gene>
    <name evidence="1" type="ORF">LDC_2969</name>
</gene>
<comment type="caution">
    <text evidence="1">The sequence shown here is derived from an EMBL/GenBank/DDBJ whole genome shotgun (WGS) entry which is preliminary data.</text>
</comment>
<accession>D9PN40</accession>
<reference evidence="1" key="2">
    <citation type="journal article" date="2011" name="Microb. Ecol.">
        <title>Taxonomic and Functional Metagenomic Profiling of the Microbial Community in the Anoxic Sediment of a Sub-saline Shallow Lake (Laguna de Carrizo, Central Spain).</title>
        <authorList>
            <person name="Ferrer M."/>
            <person name="Guazzaroni M.E."/>
            <person name="Richter M."/>
            <person name="Garcia-Salamanca A."/>
            <person name="Yarza P."/>
            <person name="Suarez-Suarez A."/>
            <person name="Solano J."/>
            <person name="Alcaide M."/>
            <person name="van Dillewijn P."/>
            <person name="Molina-Henares M.A."/>
            <person name="Lopez-Cortes N."/>
            <person name="Al-Ramahi Y."/>
            <person name="Guerrero C."/>
            <person name="Acosta A."/>
            <person name="de Eugenio L.I."/>
            <person name="Martinez V."/>
            <person name="Marques S."/>
            <person name="Rojo F."/>
            <person name="Santero E."/>
            <person name="Genilloud O."/>
            <person name="Perez-Perez J."/>
            <person name="Rossello-Mora R."/>
            <person name="Ramos J.L."/>
        </authorList>
    </citation>
    <scope>NUCLEOTIDE SEQUENCE</scope>
</reference>